<name>A0A7V5LTJ6_UNCW3</name>
<reference evidence="1" key="1">
    <citation type="journal article" date="2020" name="mSystems">
        <title>Genome- and Community-Level Interaction Insights into Carbon Utilization and Element Cycling Functions of Hydrothermarchaeota in Hydrothermal Sediment.</title>
        <authorList>
            <person name="Zhou Z."/>
            <person name="Liu Y."/>
            <person name="Xu W."/>
            <person name="Pan J."/>
            <person name="Luo Z.H."/>
            <person name="Li M."/>
        </authorList>
    </citation>
    <scope>NUCLEOTIDE SEQUENCE [LARGE SCALE GENOMIC DNA]</scope>
    <source>
        <strain evidence="1">HyVt-96</strain>
    </source>
</reference>
<dbReference type="EMBL" id="DRTX01000164">
    <property type="protein sequence ID" value="HHF53370.1"/>
    <property type="molecule type" value="Genomic_DNA"/>
</dbReference>
<dbReference type="Proteomes" id="UP000886050">
    <property type="component" value="Unassembled WGS sequence"/>
</dbReference>
<evidence type="ECO:0000313" key="1">
    <source>
        <dbReference type="EMBL" id="HHF53370.1"/>
    </source>
</evidence>
<accession>A0A7V5LTJ6</accession>
<dbReference type="InterPro" id="IPR009279">
    <property type="entry name" value="Portal_Mu"/>
</dbReference>
<gene>
    <name evidence="1" type="ORF">ENL43_03285</name>
</gene>
<dbReference type="Pfam" id="PF06074">
    <property type="entry name" value="Portal_Mu"/>
    <property type="match status" value="1"/>
</dbReference>
<comment type="caution">
    <text evidence="1">The sequence shown here is derived from an EMBL/GenBank/DDBJ whole genome shotgun (WGS) entry which is preliminary data.</text>
</comment>
<dbReference type="AlphaFoldDB" id="A0A7V5LTJ6"/>
<organism evidence="1">
    <name type="scientific">candidate division WOR-3 bacterium</name>
    <dbReference type="NCBI Taxonomy" id="2052148"/>
    <lineage>
        <taxon>Bacteria</taxon>
        <taxon>Bacteria division WOR-3</taxon>
    </lineage>
</organism>
<feature type="non-terminal residue" evidence="1">
    <location>
        <position position="1"/>
    </location>
</feature>
<proteinExistence type="predicted"/>
<protein>
    <submittedName>
        <fullName evidence="1">DUF935 family protein</fullName>
    </submittedName>
</protein>
<sequence length="227" mass="25764">GQSSLRRAWRAYRFKSALFKFWAIAMERYSMPILYGKTADTETLVEQLKDLWVNGIIATDTATEIELLEPRVNIAGEFREAIEYANLLIARSLLVPPLLLTTERTGAYSLGRVHFNLFMTAVERLAKIIAEALINDLIYRLITYNFTDVKEYGSFLFRSQPSPEDMSRLALAFNQLVGAGVLDVSTDGDWIRSMLGAPKQKIETDTEYIKEAEKVYNDLFGGENSNE</sequence>